<name>W9S8M3_9ROSA</name>
<evidence type="ECO:0000256" key="3">
    <source>
        <dbReference type="ARBA" id="ARBA00011489"/>
    </source>
</evidence>
<evidence type="ECO:0000259" key="9">
    <source>
        <dbReference type="Pfam" id="PF04535"/>
    </source>
</evidence>
<organism evidence="10 11">
    <name type="scientific">Morus notabilis</name>
    <dbReference type="NCBI Taxonomy" id="981085"/>
    <lineage>
        <taxon>Eukaryota</taxon>
        <taxon>Viridiplantae</taxon>
        <taxon>Streptophyta</taxon>
        <taxon>Embryophyta</taxon>
        <taxon>Tracheophyta</taxon>
        <taxon>Spermatophyta</taxon>
        <taxon>Magnoliopsida</taxon>
        <taxon>eudicotyledons</taxon>
        <taxon>Gunneridae</taxon>
        <taxon>Pentapetalae</taxon>
        <taxon>rosids</taxon>
        <taxon>fabids</taxon>
        <taxon>Rosales</taxon>
        <taxon>Moraceae</taxon>
        <taxon>Moreae</taxon>
        <taxon>Morus</taxon>
    </lineage>
</organism>
<accession>W9S8M3</accession>
<comment type="similarity">
    <text evidence="2 8">Belongs to the Casparian strip membrane proteins (CASP) family.</text>
</comment>
<keyword evidence="5 8" id="KW-0812">Transmembrane</keyword>
<keyword evidence="4 8" id="KW-1003">Cell membrane</keyword>
<gene>
    <name evidence="10" type="ORF">L484_011408</name>
</gene>
<evidence type="ECO:0000256" key="7">
    <source>
        <dbReference type="ARBA" id="ARBA00023136"/>
    </source>
</evidence>
<comment type="subcellular location">
    <subcellularLocation>
        <location evidence="1 8">Cell membrane</location>
        <topology evidence="1 8">Multi-pass membrane protein</topology>
    </subcellularLocation>
</comment>
<dbReference type="PANTHER" id="PTHR33573">
    <property type="entry name" value="CASP-LIKE PROTEIN 4A4"/>
    <property type="match status" value="1"/>
</dbReference>
<protein>
    <recommendedName>
        <fullName evidence="8">CASP-like protein</fullName>
    </recommendedName>
</protein>
<dbReference type="eggNOG" id="ENOG502S98H">
    <property type="taxonomic scope" value="Eukaryota"/>
</dbReference>
<sequence length="193" mass="21549">MASNESTTPVDNNPSEGLKKVEKSKVLWIVSLVLWVFTFILLLIALIVLATDTIDREYSLVTYGVHKFDDLYAYRYMLSVIVFGIAYSLLRLAFSIYHYIISDCKAGKVNLLFDFYGDKIISYLLATGAAAGFGVTKDMNRLFDSNYYYSFEQVDDFCAKGYASASLVLIAFLCTATLSVRSSYALANLVGTE</sequence>
<dbReference type="PANTHER" id="PTHR33573:SF40">
    <property type="entry name" value="CASP-LIKE PROTEIN 4D2"/>
    <property type="match status" value="1"/>
</dbReference>
<dbReference type="AlphaFoldDB" id="W9S8M3"/>
<dbReference type="Proteomes" id="UP000030645">
    <property type="component" value="Unassembled WGS sequence"/>
</dbReference>
<dbReference type="InterPro" id="IPR006702">
    <property type="entry name" value="CASP_dom"/>
</dbReference>
<dbReference type="OrthoDB" id="685197at2759"/>
<evidence type="ECO:0000256" key="5">
    <source>
        <dbReference type="ARBA" id="ARBA00022692"/>
    </source>
</evidence>
<evidence type="ECO:0000256" key="1">
    <source>
        <dbReference type="ARBA" id="ARBA00004651"/>
    </source>
</evidence>
<keyword evidence="7 8" id="KW-0472">Membrane</keyword>
<feature type="transmembrane region" description="Helical" evidence="8">
    <location>
        <begin position="157"/>
        <end position="180"/>
    </location>
</feature>
<evidence type="ECO:0000256" key="8">
    <source>
        <dbReference type="RuleBase" id="RU361233"/>
    </source>
</evidence>
<keyword evidence="6 8" id="KW-1133">Transmembrane helix</keyword>
<feature type="transmembrane region" description="Helical" evidence="8">
    <location>
        <begin position="76"/>
        <end position="100"/>
    </location>
</feature>
<dbReference type="EMBL" id="KE345906">
    <property type="protein sequence ID" value="EXC20164.1"/>
    <property type="molecule type" value="Genomic_DNA"/>
</dbReference>
<comment type="subunit">
    <text evidence="3 8">Homodimer and heterodimers.</text>
</comment>
<feature type="transmembrane region" description="Helical" evidence="8">
    <location>
        <begin position="26"/>
        <end position="50"/>
    </location>
</feature>
<keyword evidence="11" id="KW-1185">Reference proteome</keyword>
<evidence type="ECO:0000256" key="2">
    <source>
        <dbReference type="ARBA" id="ARBA00007651"/>
    </source>
</evidence>
<dbReference type="GO" id="GO:0005886">
    <property type="term" value="C:plasma membrane"/>
    <property type="evidence" value="ECO:0007669"/>
    <property type="project" value="UniProtKB-SubCell"/>
</dbReference>
<evidence type="ECO:0000256" key="6">
    <source>
        <dbReference type="ARBA" id="ARBA00022989"/>
    </source>
</evidence>
<evidence type="ECO:0000313" key="11">
    <source>
        <dbReference type="Proteomes" id="UP000030645"/>
    </source>
</evidence>
<evidence type="ECO:0000313" key="10">
    <source>
        <dbReference type="EMBL" id="EXC20164.1"/>
    </source>
</evidence>
<reference evidence="11" key="1">
    <citation type="submission" date="2013-01" db="EMBL/GenBank/DDBJ databases">
        <title>Draft Genome Sequence of a Mulberry Tree, Morus notabilis C.K. Schneid.</title>
        <authorList>
            <person name="He N."/>
            <person name="Zhao S."/>
        </authorList>
    </citation>
    <scope>NUCLEOTIDE SEQUENCE</scope>
</reference>
<dbReference type="KEGG" id="mnt:21394669"/>
<feature type="transmembrane region" description="Helical" evidence="8">
    <location>
        <begin position="120"/>
        <end position="136"/>
    </location>
</feature>
<feature type="domain" description="Casparian strip membrane protein" evidence="9">
    <location>
        <begin position="26"/>
        <end position="174"/>
    </location>
</feature>
<proteinExistence type="inferred from homology"/>
<dbReference type="Pfam" id="PF04535">
    <property type="entry name" value="CASP_dom"/>
    <property type="match status" value="1"/>
</dbReference>
<evidence type="ECO:0000256" key="4">
    <source>
        <dbReference type="ARBA" id="ARBA00022475"/>
    </source>
</evidence>